<sequence>MTRKLSLGRIFSKSRDTDRPPTPPPKSPPLSPISASLGLHIAAGSKFKEEATSAVFTSTAATETLSGFVRPPKLQKKLHKPVSPTIRSPPMSPYEFPPISSPTVTSFEFVPPLSTYQELPLGVISFCPASHPAESFTEDYRLQIPLGQNPYLTVLEKTSPEQFQRCVHLLRTSLPTELDAVRDIMPKANGFVHTVLEAYNNHRGLIIRPDDVWIAILTQFSLFVNAHAEQLRGHFVAHEGQEELIIVGDGNRHTADFALMSHQMTDLMHTRVVDPMLRDWIMPEFSTTTDIDRTVYAMSMMATMKGYFRYTFMLQCGIPRVTLLGERHDWEAILERLERLKLYGIETIAWYHLLHPIISRFVTAFLAPSTPENLDFWSRVAHYESYGSGSTYLSGWITAFCVFNEQGLWQGPQLNAERMRDDARKKLLRPADPRMLSAAQFAAVYTVRAAWRPFLVLDGMPYPTIDDSCVPCGYAHLDVKLDDNGELFDTVIVAGAVGAQICSNDKSELFRNGMRDSVRPVVGYWYFITGAG</sequence>
<name>A0A1B7MLV2_9AGAM</name>
<protein>
    <recommendedName>
        <fullName evidence="4">DUF4419 domain-containing protein</fullName>
    </recommendedName>
</protein>
<dbReference type="STRING" id="1314800.A0A1B7MLV2"/>
<keyword evidence="3" id="KW-1185">Reference proteome</keyword>
<evidence type="ECO:0000313" key="3">
    <source>
        <dbReference type="Proteomes" id="UP000092154"/>
    </source>
</evidence>
<feature type="compositionally biased region" description="Pro residues" evidence="1">
    <location>
        <begin position="20"/>
        <end position="31"/>
    </location>
</feature>
<feature type="region of interest" description="Disordered" evidence="1">
    <location>
        <begin position="1"/>
        <end position="34"/>
    </location>
</feature>
<proteinExistence type="predicted"/>
<dbReference type="Pfam" id="PF14388">
    <property type="entry name" value="DUF4419"/>
    <property type="match status" value="1"/>
</dbReference>
<dbReference type="InterPro" id="IPR025533">
    <property type="entry name" value="DUF4419"/>
</dbReference>
<evidence type="ECO:0000313" key="2">
    <source>
        <dbReference type="EMBL" id="OAX33576.1"/>
    </source>
</evidence>
<dbReference type="Proteomes" id="UP000092154">
    <property type="component" value="Unassembled WGS sequence"/>
</dbReference>
<accession>A0A1B7MLV2</accession>
<gene>
    <name evidence="2" type="ORF">K503DRAFT_748576</name>
</gene>
<dbReference type="PANTHER" id="PTHR31252:SF11">
    <property type="entry name" value="DUF4419 DOMAIN-CONTAINING PROTEIN"/>
    <property type="match status" value="1"/>
</dbReference>
<evidence type="ECO:0008006" key="4">
    <source>
        <dbReference type="Google" id="ProtNLM"/>
    </source>
</evidence>
<evidence type="ECO:0000256" key="1">
    <source>
        <dbReference type="SAM" id="MobiDB-lite"/>
    </source>
</evidence>
<dbReference type="InParanoid" id="A0A1B7MLV2"/>
<dbReference type="OrthoDB" id="9978173at2759"/>
<organism evidence="2 3">
    <name type="scientific">Rhizopogon vinicolor AM-OR11-026</name>
    <dbReference type="NCBI Taxonomy" id="1314800"/>
    <lineage>
        <taxon>Eukaryota</taxon>
        <taxon>Fungi</taxon>
        <taxon>Dikarya</taxon>
        <taxon>Basidiomycota</taxon>
        <taxon>Agaricomycotina</taxon>
        <taxon>Agaricomycetes</taxon>
        <taxon>Agaricomycetidae</taxon>
        <taxon>Boletales</taxon>
        <taxon>Suillineae</taxon>
        <taxon>Rhizopogonaceae</taxon>
        <taxon>Rhizopogon</taxon>
    </lineage>
</organism>
<dbReference type="EMBL" id="KV448745">
    <property type="protein sequence ID" value="OAX33576.1"/>
    <property type="molecule type" value="Genomic_DNA"/>
</dbReference>
<reference evidence="2 3" key="1">
    <citation type="submission" date="2016-06" db="EMBL/GenBank/DDBJ databases">
        <title>Comparative genomics of the ectomycorrhizal sister species Rhizopogon vinicolor and Rhizopogon vesiculosus (Basidiomycota: Boletales) reveals a divergence of the mating type B locus.</title>
        <authorList>
            <consortium name="DOE Joint Genome Institute"/>
            <person name="Mujic A.B."/>
            <person name="Kuo A."/>
            <person name="Tritt A."/>
            <person name="Lipzen A."/>
            <person name="Chen C."/>
            <person name="Johnson J."/>
            <person name="Sharma A."/>
            <person name="Barry K."/>
            <person name="Grigoriev I.V."/>
            <person name="Spatafora J.W."/>
        </authorList>
    </citation>
    <scope>NUCLEOTIDE SEQUENCE [LARGE SCALE GENOMIC DNA]</scope>
    <source>
        <strain evidence="2 3">AM-OR11-026</strain>
    </source>
</reference>
<dbReference type="PANTHER" id="PTHR31252">
    <property type="entry name" value="DUF4419 DOMAIN-CONTAINING PROTEIN"/>
    <property type="match status" value="1"/>
</dbReference>
<dbReference type="AlphaFoldDB" id="A0A1B7MLV2"/>